<dbReference type="RefSeq" id="XP_055884159.1">
    <property type="nucleotide sequence ID" value="XM_056028184.1"/>
</dbReference>
<evidence type="ECO:0000313" key="12">
    <source>
        <dbReference type="Proteomes" id="UP001165740"/>
    </source>
</evidence>
<keyword evidence="3 10" id="KW-0812">Transmembrane</keyword>
<feature type="domain" description="G-protein coupled receptors family 3 profile" evidence="11">
    <location>
        <begin position="605"/>
        <end position="814"/>
    </location>
</feature>
<keyword evidence="12" id="KW-1185">Reference proteome</keyword>
<dbReference type="InterPro" id="IPR050726">
    <property type="entry name" value="mGluR"/>
</dbReference>
<gene>
    <name evidence="13" type="primary">LOC106053982</name>
</gene>
<dbReference type="InterPro" id="IPR000337">
    <property type="entry name" value="GPCR_3"/>
</dbReference>
<keyword evidence="2" id="KW-1003">Cell membrane</keyword>
<evidence type="ECO:0000256" key="6">
    <source>
        <dbReference type="ARBA" id="ARBA00023136"/>
    </source>
</evidence>
<dbReference type="GO" id="GO:0005886">
    <property type="term" value="C:plasma membrane"/>
    <property type="evidence" value="ECO:0007669"/>
    <property type="project" value="UniProtKB-SubCell"/>
</dbReference>
<evidence type="ECO:0000256" key="3">
    <source>
        <dbReference type="ARBA" id="ARBA00022692"/>
    </source>
</evidence>
<evidence type="ECO:0000256" key="9">
    <source>
        <dbReference type="ARBA" id="ARBA00023224"/>
    </source>
</evidence>
<dbReference type="PROSITE" id="PS50259">
    <property type="entry name" value="G_PROTEIN_RECEP_F3_4"/>
    <property type="match status" value="1"/>
</dbReference>
<keyword evidence="6 10" id="KW-0472">Membrane</keyword>
<dbReference type="PRINTS" id="PR00248">
    <property type="entry name" value="GPCRMGR"/>
</dbReference>
<dbReference type="Proteomes" id="UP001165740">
    <property type="component" value="Chromosome 4"/>
</dbReference>
<dbReference type="InterPro" id="IPR038550">
    <property type="entry name" value="GPCR_3_9-Cys_sf"/>
</dbReference>
<proteinExistence type="predicted"/>
<evidence type="ECO:0000256" key="5">
    <source>
        <dbReference type="ARBA" id="ARBA00023040"/>
    </source>
</evidence>
<dbReference type="GeneID" id="106053982"/>
<keyword evidence="5" id="KW-0297">G-protein coupled receptor</keyword>
<dbReference type="InterPro" id="IPR017978">
    <property type="entry name" value="GPCR_3_C"/>
</dbReference>
<keyword evidence="8" id="KW-0325">Glycoprotein</keyword>
<dbReference type="Pfam" id="PF01094">
    <property type="entry name" value="ANF_receptor"/>
    <property type="match status" value="1"/>
</dbReference>
<dbReference type="Gene3D" id="2.10.50.30">
    <property type="entry name" value="GPCR, family 3, nine cysteines domain"/>
    <property type="match status" value="1"/>
</dbReference>
<feature type="transmembrane region" description="Helical" evidence="10">
    <location>
        <begin position="728"/>
        <end position="748"/>
    </location>
</feature>
<feature type="transmembrane region" description="Helical" evidence="10">
    <location>
        <begin position="789"/>
        <end position="814"/>
    </location>
</feature>
<feature type="transmembrane region" description="Helical" evidence="10">
    <location>
        <begin position="760"/>
        <end position="783"/>
    </location>
</feature>
<dbReference type="AlphaFoldDB" id="A0A9W3AAH8"/>
<dbReference type="Gene3D" id="3.40.50.2300">
    <property type="match status" value="2"/>
</dbReference>
<comment type="subcellular location">
    <subcellularLocation>
        <location evidence="1">Cell membrane</location>
        <topology evidence="1">Multi-pass membrane protein</topology>
    </subcellularLocation>
</comment>
<feature type="transmembrane region" description="Helical" evidence="10">
    <location>
        <begin position="604"/>
        <end position="624"/>
    </location>
</feature>
<evidence type="ECO:0000256" key="7">
    <source>
        <dbReference type="ARBA" id="ARBA00023170"/>
    </source>
</evidence>
<dbReference type="SUPFAM" id="SSF53822">
    <property type="entry name" value="Periplasmic binding protein-like I"/>
    <property type="match status" value="1"/>
</dbReference>
<dbReference type="OrthoDB" id="5984008at2759"/>
<keyword evidence="4 10" id="KW-1133">Transmembrane helix</keyword>
<dbReference type="InterPro" id="IPR028082">
    <property type="entry name" value="Peripla_BP_I"/>
</dbReference>
<dbReference type="PANTHER" id="PTHR24060">
    <property type="entry name" value="METABOTROPIC GLUTAMATE RECEPTOR"/>
    <property type="match status" value="1"/>
</dbReference>
<reference evidence="13" key="1">
    <citation type="submission" date="2025-08" db="UniProtKB">
        <authorList>
            <consortium name="RefSeq"/>
        </authorList>
    </citation>
    <scope>IDENTIFICATION</scope>
</reference>
<evidence type="ECO:0000256" key="4">
    <source>
        <dbReference type="ARBA" id="ARBA00022989"/>
    </source>
</evidence>
<sequence length="861" mass="98311">MIVYLFGLSFCKMSVPHPKVFYTIIILLAGLDSTRAYLLGDPSLNSVFKETGDLYLGALFSVTNKGEYEMCGSEPSIEFYNSLQIMEILAFSIRKVNGQNNILPEIKLGFVFLDFCSNVHTAMMQAKRFLPRSDPADYSPSNGSMYLNSYKVVGILESSEDNIAVPVSVVYGAVGLPVLRLSGSSGRLVRDPTIFSRQFRVSSTKMEQLSAMLGFLKYNNWTYLSIVLQADYLQYLQEDIYLKVQTYGMCVSQIIQVTSFSDYDSTILTLKAIGAKVVMLLTSSEAARLFMEAVNKHQAHDDFIFLVTSTWIDLMISGRLAKSFFLFTTTNLRMPNYTLALKNLKSNPWFPLALKKASCLDEDCEYDFITKRFQYLQLNKGNIYDAVFIFAHSLHNMIQEKCPRAKGKDATACFDANSLEFSSYLSNVSFVGASGKIWFDRTNNKKIVFKIYQNIFDVSNRSIELQVAYYDVERKRIVLSHPLNLNWINFTVNETQVQTCCQKPCAANAYKFRKGCCWLCYECQNNEKVAKNETTCERCPPFYWPAMRDGKLEVCEEMIHIQQDWTDPEVVVTLVIVALAISYCFLIFLLLVFKKDTQTDKHIILKYFHLVAVLMGFSSVPFFLVRVTLLTCTISLALYVMSFALEYGLLLVESLEVYRQCKDVINEKELKWTTPLNQFIFVVVIFTMEMIAFIVLKFIYPTKIVQYQPQLNVNGVETGCEASVPQTVTYLIFTIFFLALCLVITLKSQNDRMGAEHGRVLRVFVFLALVSWLVFIPVFFTAVSQRGKIKIRITAVLINHVASLALNLTPSYLIPQCVKRKDSVYFFGASWDPKDIVMEYMPHKEKLINDRKERKDGTSIS</sequence>
<feature type="transmembrane region" description="Helical" evidence="10">
    <location>
        <begin position="570"/>
        <end position="592"/>
    </location>
</feature>
<keyword evidence="9" id="KW-0807">Transducer</keyword>
<name>A0A9W3AAH8_BIOGL</name>
<dbReference type="Pfam" id="PF00003">
    <property type="entry name" value="7tm_3"/>
    <property type="match status" value="1"/>
</dbReference>
<feature type="transmembrane region" description="Helical" evidence="10">
    <location>
        <begin position="679"/>
        <end position="700"/>
    </location>
</feature>
<organism evidence="12 13">
    <name type="scientific">Biomphalaria glabrata</name>
    <name type="common">Bloodfluke planorb</name>
    <name type="synonym">Freshwater snail</name>
    <dbReference type="NCBI Taxonomy" id="6526"/>
    <lineage>
        <taxon>Eukaryota</taxon>
        <taxon>Metazoa</taxon>
        <taxon>Spiralia</taxon>
        <taxon>Lophotrochozoa</taxon>
        <taxon>Mollusca</taxon>
        <taxon>Gastropoda</taxon>
        <taxon>Heterobranchia</taxon>
        <taxon>Euthyneura</taxon>
        <taxon>Panpulmonata</taxon>
        <taxon>Hygrophila</taxon>
        <taxon>Lymnaeoidea</taxon>
        <taxon>Planorbidae</taxon>
        <taxon>Biomphalaria</taxon>
    </lineage>
</organism>
<protein>
    <submittedName>
        <fullName evidence="13">Metabotropic glutamate receptor 1-like isoform X1</fullName>
    </submittedName>
</protein>
<keyword evidence="7" id="KW-0675">Receptor</keyword>
<evidence type="ECO:0000256" key="10">
    <source>
        <dbReference type="SAM" id="Phobius"/>
    </source>
</evidence>
<evidence type="ECO:0000256" key="1">
    <source>
        <dbReference type="ARBA" id="ARBA00004651"/>
    </source>
</evidence>
<evidence type="ECO:0000256" key="8">
    <source>
        <dbReference type="ARBA" id="ARBA00023180"/>
    </source>
</evidence>
<dbReference type="GO" id="GO:0004930">
    <property type="term" value="F:G protein-coupled receptor activity"/>
    <property type="evidence" value="ECO:0007669"/>
    <property type="project" value="UniProtKB-KW"/>
</dbReference>
<accession>A0A9W3AAH8</accession>
<evidence type="ECO:0000313" key="13">
    <source>
        <dbReference type="RefSeq" id="XP_055884159.1"/>
    </source>
</evidence>
<dbReference type="InterPro" id="IPR001828">
    <property type="entry name" value="ANF_lig-bd_rcpt"/>
</dbReference>
<evidence type="ECO:0000259" key="11">
    <source>
        <dbReference type="PROSITE" id="PS50259"/>
    </source>
</evidence>
<evidence type="ECO:0000256" key="2">
    <source>
        <dbReference type="ARBA" id="ARBA00022475"/>
    </source>
</evidence>
<feature type="transmembrane region" description="Helical" evidence="10">
    <location>
        <begin position="636"/>
        <end position="658"/>
    </location>
</feature>